<gene>
    <name evidence="1" type="ORF">V5799_028435</name>
</gene>
<name>A0AAQ4DCV8_AMBAM</name>
<keyword evidence="2" id="KW-1185">Reference proteome</keyword>
<organism evidence="1 2">
    <name type="scientific">Amblyomma americanum</name>
    <name type="common">Lone star tick</name>
    <dbReference type="NCBI Taxonomy" id="6943"/>
    <lineage>
        <taxon>Eukaryota</taxon>
        <taxon>Metazoa</taxon>
        <taxon>Ecdysozoa</taxon>
        <taxon>Arthropoda</taxon>
        <taxon>Chelicerata</taxon>
        <taxon>Arachnida</taxon>
        <taxon>Acari</taxon>
        <taxon>Parasitiformes</taxon>
        <taxon>Ixodida</taxon>
        <taxon>Ixodoidea</taxon>
        <taxon>Ixodidae</taxon>
        <taxon>Amblyomminae</taxon>
        <taxon>Amblyomma</taxon>
    </lineage>
</organism>
<evidence type="ECO:0000313" key="1">
    <source>
        <dbReference type="EMBL" id="KAK8760298.1"/>
    </source>
</evidence>
<protein>
    <submittedName>
        <fullName evidence="1">Uncharacterized protein</fullName>
    </submittedName>
</protein>
<dbReference type="Proteomes" id="UP001321473">
    <property type="component" value="Unassembled WGS sequence"/>
</dbReference>
<proteinExistence type="predicted"/>
<evidence type="ECO:0000313" key="2">
    <source>
        <dbReference type="Proteomes" id="UP001321473"/>
    </source>
</evidence>
<dbReference type="EMBL" id="JARKHS020032288">
    <property type="protein sequence ID" value="KAK8760298.1"/>
    <property type="molecule type" value="Genomic_DNA"/>
</dbReference>
<comment type="caution">
    <text evidence="1">The sequence shown here is derived from an EMBL/GenBank/DDBJ whole genome shotgun (WGS) entry which is preliminary data.</text>
</comment>
<reference evidence="1 2" key="1">
    <citation type="journal article" date="2023" name="Arcadia Sci">
        <title>De novo assembly of a long-read Amblyomma americanum tick genome.</title>
        <authorList>
            <person name="Chou S."/>
            <person name="Poskanzer K.E."/>
            <person name="Rollins M."/>
            <person name="Thuy-Boun P.S."/>
        </authorList>
    </citation>
    <scope>NUCLEOTIDE SEQUENCE [LARGE SCALE GENOMIC DNA]</scope>
    <source>
        <strain evidence="1">F_SG_1</strain>
        <tissue evidence="1">Salivary glands</tissue>
    </source>
</reference>
<sequence>MCSDWNHGEGSAAAITADCNCGSSHWSGRHHGRGLRVSNWHSTWLRQISPGELQYVDSQKHQETRLLRPWFDNRAKRRLAWSINVVLFLQLSLRGTSLRVRACLLS</sequence>
<accession>A0AAQ4DCV8</accession>
<dbReference type="AlphaFoldDB" id="A0AAQ4DCV8"/>